<gene>
    <name evidence="2" type="ORF">SAMN05216225_100650</name>
</gene>
<dbReference type="RefSeq" id="WP_072888601.1">
    <property type="nucleotide sequence ID" value="NZ_FQVW01000006.1"/>
</dbReference>
<feature type="region of interest" description="Disordered" evidence="1">
    <location>
        <begin position="1"/>
        <end position="21"/>
    </location>
</feature>
<dbReference type="Pfam" id="PF09953">
    <property type="entry name" value="DUF2187"/>
    <property type="match status" value="1"/>
</dbReference>
<dbReference type="InterPro" id="IPR008991">
    <property type="entry name" value="Translation_prot_SH3-like_sf"/>
</dbReference>
<dbReference type="OrthoDB" id="2887719at2"/>
<proteinExistence type="predicted"/>
<keyword evidence="3" id="KW-1185">Reference proteome</keyword>
<evidence type="ECO:0008006" key="4">
    <source>
        <dbReference type="Google" id="ProtNLM"/>
    </source>
</evidence>
<dbReference type="GO" id="GO:0006412">
    <property type="term" value="P:translation"/>
    <property type="evidence" value="ECO:0007669"/>
    <property type="project" value="InterPro"/>
</dbReference>
<name>A0A1M5EVH6_9BACI</name>
<dbReference type="InterPro" id="IPR018690">
    <property type="entry name" value="DUF2187"/>
</dbReference>
<dbReference type="Gene3D" id="2.30.30.30">
    <property type="match status" value="1"/>
</dbReference>
<sequence length="73" mass="8033">MAEDNTAEKQDKPEIKKANEGDQIKVVKGEAKGNEGTVLTVRENSVIIKIGTNDKTGEPIKTVVNHKNYKIVK</sequence>
<dbReference type="GO" id="GO:0005840">
    <property type="term" value="C:ribosome"/>
    <property type="evidence" value="ECO:0007669"/>
    <property type="project" value="InterPro"/>
</dbReference>
<dbReference type="InterPro" id="IPR005825">
    <property type="entry name" value="Ribosomal_uL24_CS"/>
</dbReference>
<evidence type="ECO:0000313" key="2">
    <source>
        <dbReference type="EMBL" id="SHF83042.1"/>
    </source>
</evidence>
<organism evidence="2 3">
    <name type="scientific">Ornithinibacillus halophilus</name>
    <dbReference type="NCBI Taxonomy" id="930117"/>
    <lineage>
        <taxon>Bacteria</taxon>
        <taxon>Bacillati</taxon>
        <taxon>Bacillota</taxon>
        <taxon>Bacilli</taxon>
        <taxon>Bacillales</taxon>
        <taxon>Bacillaceae</taxon>
        <taxon>Ornithinibacillus</taxon>
    </lineage>
</organism>
<evidence type="ECO:0000256" key="1">
    <source>
        <dbReference type="SAM" id="MobiDB-lite"/>
    </source>
</evidence>
<accession>A0A1M5EVH6</accession>
<dbReference type="PROSITE" id="PS01108">
    <property type="entry name" value="RIBOSOMAL_L24"/>
    <property type="match status" value="1"/>
</dbReference>
<dbReference type="AlphaFoldDB" id="A0A1M5EVH6"/>
<dbReference type="InterPro" id="IPR014722">
    <property type="entry name" value="Rib_uL2_dom2"/>
</dbReference>
<dbReference type="EMBL" id="FQVW01000006">
    <property type="protein sequence ID" value="SHF83042.1"/>
    <property type="molecule type" value="Genomic_DNA"/>
</dbReference>
<dbReference type="GO" id="GO:0003735">
    <property type="term" value="F:structural constituent of ribosome"/>
    <property type="evidence" value="ECO:0007669"/>
    <property type="project" value="InterPro"/>
</dbReference>
<protein>
    <recommendedName>
        <fullName evidence="4">DUF2187 domain-containing protein</fullName>
    </recommendedName>
</protein>
<reference evidence="2 3" key="1">
    <citation type="submission" date="2016-11" db="EMBL/GenBank/DDBJ databases">
        <authorList>
            <person name="Jaros S."/>
            <person name="Januszkiewicz K."/>
            <person name="Wedrychowicz H."/>
        </authorList>
    </citation>
    <scope>NUCLEOTIDE SEQUENCE [LARGE SCALE GENOMIC DNA]</scope>
    <source>
        <strain evidence="2 3">IBRC-M 10683</strain>
    </source>
</reference>
<evidence type="ECO:0000313" key="3">
    <source>
        <dbReference type="Proteomes" id="UP000183988"/>
    </source>
</evidence>
<dbReference type="Proteomes" id="UP000183988">
    <property type="component" value="Unassembled WGS sequence"/>
</dbReference>
<dbReference type="SUPFAM" id="SSF50104">
    <property type="entry name" value="Translation proteins SH3-like domain"/>
    <property type="match status" value="1"/>
</dbReference>